<evidence type="ECO:0008006" key="3">
    <source>
        <dbReference type="Google" id="ProtNLM"/>
    </source>
</evidence>
<dbReference type="AlphaFoldDB" id="A0A9P0A5L4"/>
<sequence>MYRYDCFIKSSFQNKQNLGSLPPTEDAAAEHAFRTYLQVQEWHGEKKDPCNWGWKATKNGLTPLTTLDSPAPENILKLIACKCKKGCSKTCGCRKNGLGCTILCQMCNQSCDNFQMEDTLHGEEEEGDIDEPKIMTFLDDN</sequence>
<evidence type="ECO:0000313" key="2">
    <source>
        <dbReference type="Proteomes" id="UP001152759"/>
    </source>
</evidence>
<keyword evidence="2" id="KW-1185">Reference proteome</keyword>
<name>A0A9P0A5L4_BEMTA</name>
<dbReference type="EMBL" id="OU963863">
    <property type="protein sequence ID" value="CAH0384776.1"/>
    <property type="molecule type" value="Genomic_DNA"/>
</dbReference>
<protein>
    <recommendedName>
        <fullName evidence="3">Tesmin/TSO1-like CXC domain-containing protein</fullName>
    </recommendedName>
</protein>
<gene>
    <name evidence="1" type="ORF">BEMITA_LOCUS4070</name>
</gene>
<dbReference type="Proteomes" id="UP001152759">
    <property type="component" value="Chromosome 2"/>
</dbReference>
<accession>A0A9P0A5L4</accession>
<evidence type="ECO:0000313" key="1">
    <source>
        <dbReference type="EMBL" id="CAH0384776.1"/>
    </source>
</evidence>
<organism evidence="1 2">
    <name type="scientific">Bemisia tabaci</name>
    <name type="common">Sweetpotato whitefly</name>
    <name type="synonym">Aleurodes tabaci</name>
    <dbReference type="NCBI Taxonomy" id="7038"/>
    <lineage>
        <taxon>Eukaryota</taxon>
        <taxon>Metazoa</taxon>
        <taxon>Ecdysozoa</taxon>
        <taxon>Arthropoda</taxon>
        <taxon>Hexapoda</taxon>
        <taxon>Insecta</taxon>
        <taxon>Pterygota</taxon>
        <taxon>Neoptera</taxon>
        <taxon>Paraneoptera</taxon>
        <taxon>Hemiptera</taxon>
        <taxon>Sternorrhyncha</taxon>
        <taxon>Aleyrodoidea</taxon>
        <taxon>Aleyrodidae</taxon>
        <taxon>Aleyrodinae</taxon>
        <taxon>Bemisia</taxon>
    </lineage>
</organism>
<reference evidence="1" key="1">
    <citation type="submission" date="2021-12" db="EMBL/GenBank/DDBJ databases">
        <authorList>
            <person name="King R."/>
        </authorList>
    </citation>
    <scope>NUCLEOTIDE SEQUENCE</scope>
</reference>
<proteinExistence type="predicted"/>